<accession>A0ABD5YYX3</accession>
<dbReference type="SUPFAM" id="SSF51004">
    <property type="entry name" value="C-terminal (heme d1) domain of cytochrome cd1-nitrite reductase"/>
    <property type="match status" value="1"/>
</dbReference>
<comment type="caution">
    <text evidence="2">The sequence shown here is derived from an EMBL/GenBank/DDBJ whole genome shotgun (WGS) entry which is preliminary data.</text>
</comment>
<dbReference type="Gene3D" id="2.130.10.10">
    <property type="entry name" value="YVTN repeat-like/Quinoprotein amine dehydrogenase"/>
    <property type="match status" value="2"/>
</dbReference>
<reference evidence="2 3" key="1">
    <citation type="journal article" date="2019" name="Int. J. Syst. Evol. Microbiol.">
        <title>The Global Catalogue of Microorganisms (GCM) 10K type strain sequencing project: providing services to taxonomists for standard genome sequencing and annotation.</title>
        <authorList>
            <consortium name="The Broad Institute Genomics Platform"/>
            <consortium name="The Broad Institute Genome Sequencing Center for Infectious Disease"/>
            <person name="Wu L."/>
            <person name="Ma J."/>
        </authorList>
    </citation>
    <scope>NUCLEOTIDE SEQUENCE [LARGE SCALE GENOMIC DNA]</scope>
    <source>
        <strain evidence="2 3">RDMS1</strain>
    </source>
</reference>
<keyword evidence="3" id="KW-1185">Reference proteome</keyword>
<gene>
    <name evidence="2" type="ORF">ACFQL7_28485</name>
</gene>
<dbReference type="PANTHER" id="PTHR47197:SF3">
    <property type="entry name" value="DIHYDRO-HEME D1 DEHYDROGENASE"/>
    <property type="match status" value="1"/>
</dbReference>
<evidence type="ECO:0000313" key="2">
    <source>
        <dbReference type="EMBL" id="MFC7193343.1"/>
    </source>
</evidence>
<proteinExistence type="predicted"/>
<organism evidence="2 3">
    <name type="scientific">Halocatena marina</name>
    <dbReference type="NCBI Taxonomy" id="2934937"/>
    <lineage>
        <taxon>Archaea</taxon>
        <taxon>Methanobacteriati</taxon>
        <taxon>Methanobacteriota</taxon>
        <taxon>Stenosarchaea group</taxon>
        <taxon>Halobacteria</taxon>
        <taxon>Halobacteriales</taxon>
        <taxon>Natronomonadaceae</taxon>
        <taxon>Halocatena</taxon>
    </lineage>
</organism>
<feature type="compositionally biased region" description="Polar residues" evidence="1">
    <location>
        <begin position="41"/>
        <end position="62"/>
    </location>
</feature>
<dbReference type="InterPro" id="IPR011048">
    <property type="entry name" value="Haem_d1_sf"/>
</dbReference>
<name>A0ABD5YYX3_9EURY</name>
<dbReference type="RefSeq" id="WP_390207148.1">
    <property type="nucleotide sequence ID" value="NZ_JBHSZC010000007.1"/>
</dbReference>
<dbReference type="Proteomes" id="UP001596417">
    <property type="component" value="Unassembled WGS sequence"/>
</dbReference>
<sequence length="412" mass="44966">MAANRISRRTFITTATAATIVSLAGCSGQPDDDLGQDQGQTSTENTSTDENVTSTEQQNNGTMENVIYSFSSGRISIIEPQNAEVVAEITEDLDDTGWGDPLLRPDNRRLFVNDGTNAQVIVINTEEQQIETRLDVGPDPAHIYQPLNNEVWTHSDEEGAFYIIDMTDLSVIDKVIAAQENTAHGKLAYHEQLGTTGYATNTNDPGIHVIDLEAKENTGFIETHNEGGTHAEKYNPVSNRLYVEGTGDARTAVVNPDKGSVETHYDLVGQIFNTPNDKYVVWVHEEQGVSVLDAEQGEFVAEISVEGGSDKIFFHEEGDTVYGFTANTQNSKAAVVDFDQLEVVDTVEVGDIHRPEDAPFLHRSGLTADDWFVTPASGDNVVSIVDASARELHKKVEVAEGTEKVAYVGSFK</sequence>
<evidence type="ECO:0000313" key="3">
    <source>
        <dbReference type="Proteomes" id="UP001596417"/>
    </source>
</evidence>
<dbReference type="AlphaFoldDB" id="A0ABD5YYX3"/>
<feature type="region of interest" description="Disordered" evidence="1">
    <location>
        <begin position="29"/>
        <end position="62"/>
    </location>
</feature>
<dbReference type="PROSITE" id="PS51257">
    <property type="entry name" value="PROKAR_LIPOPROTEIN"/>
    <property type="match status" value="1"/>
</dbReference>
<dbReference type="EMBL" id="JBHTAX010000008">
    <property type="protein sequence ID" value="MFC7193343.1"/>
    <property type="molecule type" value="Genomic_DNA"/>
</dbReference>
<dbReference type="InterPro" id="IPR015943">
    <property type="entry name" value="WD40/YVTN_repeat-like_dom_sf"/>
</dbReference>
<dbReference type="InterPro" id="IPR051200">
    <property type="entry name" value="Host-pathogen_enzymatic-act"/>
</dbReference>
<evidence type="ECO:0000256" key="1">
    <source>
        <dbReference type="SAM" id="MobiDB-lite"/>
    </source>
</evidence>
<protein>
    <submittedName>
        <fullName evidence="2">YncE family protein</fullName>
    </submittedName>
</protein>
<dbReference type="PANTHER" id="PTHR47197">
    <property type="entry name" value="PROTEIN NIRF"/>
    <property type="match status" value="1"/>
</dbReference>